<dbReference type="Proteomes" id="UP001247805">
    <property type="component" value="Unassembled WGS sequence"/>
</dbReference>
<evidence type="ECO:0000313" key="3">
    <source>
        <dbReference type="Proteomes" id="UP001247805"/>
    </source>
</evidence>
<name>A0ABU3SX26_9ALTE</name>
<dbReference type="RefSeq" id="WP_316028041.1">
    <property type="nucleotide sequence ID" value="NZ_JAWDIO010000002.1"/>
</dbReference>
<dbReference type="EMBL" id="JAWDIO010000002">
    <property type="protein sequence ID" value="MDU0354527.1"/>
    <property type="molecule type" value="Genomic_DNA"/>
</dbReference>
<organism evidence="2 3">
    <name type="scientific">Paraglaciecola aquimarina</name>
    <dbReference type="NCBI Taxonomy" id="1235557"/>
    <lineage>
        <taxon>Bacteria</taxon>
        <taxon>Pseudomonadati</taxon>
        <taxon>Pseudomonadota</taxon>
        <taxon>Gammaproteobacteria</taxon>
        <taxon>Alteromonadales</taxon>
        <taxon>Alteromonadaceae</taxon>
        <taxon>Paraglaciecola</taxon>
    </lineage>
</organism>
<feature type="region of interest" description="Disordered" evidence="1">
    <location>
        <begin position="1"/>
        <end position="22"/>
    </location>
</feature>
<proteinExistence type="predicted"/>
<protein>
    <submittedName>
        <fullName evidence="2">Uncharacterized protein</fullName>
    </submittedName>
</protein>
<comment type="caution">
    <text evidence="2">The sequence shown here is derived from an EMBL/GenBank/DDBJ whole genome shotgun (WGS) entry which is preliminary data.</text>
</comment>
<feature type="compositionally biased region" description="Basic residues" evidence="1">
    <location>
        <begin position="1"/>
        <end position="11"/>
    </location>
</feature>
<accession>A0ABU3SX26</accession>
<sequence length="34" mass="3934">MQFFSHRRACHQRGPLEQQPATTGRMVSAIYLSK</sequence>
<evidence type="ECO:0000256" key="1">
    <source>
        <dbReference type="SAM" id="MobiDB-lite"/>
    </source>
</evidence>
<keyword evidence="3" id="KW-1185">Reference proteome</keyword>
<reference evidence="2 3" key="1">
    <citation type="submission" date="2023-10" db="EMBL/GenBank/DDBJ databases">
        <title>Glaciecola aquimarina strain GGW-M5 nov., isolated from a coastal seawater.</title>
        <authorList>
            <person name="Bayburt H."/>
            <person name="Kim J.M."/>
            <person name="Choi B.J."/>
            <person name="Jeon C.O."/>
        </authorList>
    </citation>
    <scope>NUCLEOTIDE SEQUENCE [LARGE SCALE GENOMIC DNA]</scope>
    <source>
        <strain evidence="2 3">KCTC 32108</strain>
    </source>
</reference>
<gene>
    <name evidence="2" type="ORF">RS130_11800</name>
</gene>
<evidence type="ECO:0000313" key="2">
    <source>
        <dbReference type="EMBL" id="MDU0354527.1"/>
    </source>
</evidence>